<feature type="domain" description="C2H2-type" evidence="3">
    <location>
        <begin position="877"/>
        <end position="905"/>
    </location>
</feature>
<organism evidence="4 5">
    <name type="scientific">Branchiostoma belcheri</name>
    <name type="common">Amphioxus</name>
    <dbReference type="NCBI Taxonomy" id="7741"/>
    <lineage>
        <taxon>Eukaryota</taxon>
        <taxon>Metazoa</taxon>
        <taxon>Chordata</taxon>
        <taxon>Cephalochordata</taxon>
        <taxon>Leptocardii</taxon>
        <taxon>Amphioxiformes</taxon>
        <taxon>Branchiostomatidae</taxon>
        <taxon>Branchiostoma</taxon>
    </lineage>
</organism>
<dbReference type="PANTHER" id="PTHR47222">
    <property type="entry name" value="ZINC FINGER PROTEIN 532-RELATED"/>
    <property type="match status" value="1"/>
</dbReference>
<feature type="domain" description="C2H2-type" evidence="3">
    <location>
        <begin position="843"/>
        <end position="870"/>
    </location>
</feature>
<feature type="domain" description="C2H2-type" evidence="3">
    <location>
        <begin position="809"/>
        <end position="837"/>
    </location>
</feature>
<dbReference type="GO" id="GO:0008270">
    <property type="term" value="F:zinc ion binding"/>
    <property type="evidence" value="ECO:0007669"/>
    <property type="project" value="UniProtKB-KW"/>
</dbReference>
<feature type="domain" description="C2H2-type" evidence="3">
    <location>
        <begin position="1201"/>
        <end position="1229"/>
    </location>
</feature>
<dbReference type="OrthoDB" id="7312725at2759"/>
<evidence type="ECO:0000313" key="4">
    <source>
        <dbReference type="Proteomes" id="UP000515135"/>
    </source>
</evidence>
<dbReference type="Proteomes" id="UP000515135">
    <property type="component" value="Unplaced"/>
</dbReference>
<feature type="domain" description="C2H2-type" evidence="3">
    <location>
        <begin position="1063"/>
        <end position="1091"/>
    </location>
</feature>
<feature type="compositionally biased region" description="Basic and acidic residues" evidence="2">
    <location>
        <begin position="24"/>
        <end position="38"/>
    </location>
</feature>
<accession>A0A6P4ZXG7</accession>
<dbReference type="InterPro" id="IPR045914">
    <property type="entry name" value="Zn532-like"/>
</dbReference>
<feature type="region of interest" description="Disordered" evidence="2">
    <location>
        <begin position="24"/>
        <end position="371"/>
    </location>
</feature>
<feature type="compositionally biased region" description="Polar residues" evidence="2">
    <location>
        <begin position="45"/>
        <end position="56"/>
    </location>
</feature>
<dbReference type="Pfam" id="PF25412">
    <property type="entry name" value="zf-C2H2_ZNF592"/>
    <property type="match status" value="1"/>
</dbReference>
<reference evidence="5" key="1">
    <citation type="submission" date="2025-08" db="UniProtKB">
        <authorList>
            <consortium name="RefSeq"/>
        </authorList>
    </citation>
    <scope>IDENTIFICATION</scope>
    <source>
        <tissue evidence="5">Gonad</tissue>
    </source>
</reference>
<feature type="compositionally biased region" description="Low complexity" evidence="2">
    <location>
        <begin position="288"/>
        <end position="298"/>
    </location>
</feature>
<evidence type="ECO:0000256" key="1">
    <source>
        <dbReference type="PROSITE-ProRule" id="PRU00042"/>
    </source>
</evidence>
<gene>
    <name evidence="5" type="primary">LOC109478514</name>
</gene>
<dbReference type="Pfam" id="PF00096">
    <property type="entry name" value="zf-C2H2"/>
    <property type="match status" value="2"/>
</dbReference>
<dbReference type="InterPro" id="IPR057356">
    <property type="entry name" value="Znf-C2H2_ZNF592"/>
</dbReference>
<keyword evidence="4" id="KW-1185">Reference proteome</keyword>
<evidence type="ECO:0000313" key="5">
    <source>
        <dbReference type="RefSeq" id="XP_019635672.1"/>
    </source>
</evidence>
<feature type="compositionally biased region" description="Basic and acidic residues" evidence="2">
    <location>
        <begin position="199"/>
        <end position="213"/>
    </location>
</feature>
<feature type="compositionally biased region" description="Basic and acidic residues" evidence="2">
    <location>
        <begin position="314"/>
        <end position="323"/>
    </location>
</feature>
<keyword evidence="1" id="KW-0862">Zinc</keyword>
<feature type="compositionally biased region" description="Basic and acidic residues" evidence="2">
    <location>
        <begin position="150"/>
        <end position="159"/>
    </location>
</feature>
<dbReference type="Gene3D" id="3.30.160.60">
    <property type="entry name" value="Classic Zinc Finger"/>
    <property type="match status" value="8"/>
</dbReference>
<dbReference type="PROSITE" id="PS00028">
    <property type="entry name" value="ZINC_FINGER_C2H2_1"/>
    <property type="match status" value="10"/>
</dbReference>
<protein>
    <submittedName>
        <fullName evidence="5">Zinc finger protein 532-like</fullName>
    </submittedName>
</protein>
<feature type="domain" description="C2H2-type" evidence="3">
    <location>
        <begin position="1034"/>
        <end position="1062"/>
    </location>
</feature>
<dbReference type="SUPFAM" id="SSF57667">
    <property type="entry name" value="beta-beta-alpha zinc fingers"/>
    <property type="match status" value="5"/>
</dbReference>
<dbReference type="Pfam" id="PF13894">
    <property type="entry name" value="zf-C2H2_4"/>
    <property type="match status" value="1"/>
</dbReference>
<evidence type="ECO:0000259" key="3">
    <source>
        <dbReference type="PROSITE" id="PS50157"/>
    </source>
</evidence>
<dbReference type="Pfam" id="PF13912">
    <property type="entry name" value="zf-C2H2_6"/>
    <property type="match status" value="3"/>
</dbReference>
<dbReference type="InterPro" id="IPR036236">
    <property type="entry name" value="Znf_C2H2_sf"/>
</dbReference>
<keyword evidence="1" id="KW-0479">Metal-binding</keyword>
<feature type="domain" description="C2H2-type" evidence="3">
    <location>
        <begin position="1262"/>
        <end position="1284"/>
    </location>
</feature>
<dbReference type="RefSeq" id="XP_019635672.1">
    <property type="nucleotide sequence ID" value="XM_019780113.1"/>
</dbReference>
<dbReference type="PROSITE" id="PS50157">
    <property type="entry name" value="ZINC_FINGER_C2H2_2"/>
    <property type="match status" value="9"/>
</dbReference>
<dbReference type="PANTHER" id="PTHR47222:SF5">
    <property type="entry name" value="LOW QUALITY PROTEIN: ZINC FINGER PROTEIN 532-LIKE"/>
    <property type="match status" value="1"/>
</dbReference>
<feature type="region of interest" description="Disordered" evidence="2">
    <location>
        <begin position="1128"/>
        <end position="1167"/>
    </location>
</feature>
<name>A0A6P4ZXG7_BRABE</name>
<feature type="domain" description="C2H2-type" evidence="3">
    <location>
        <begin position="720"/>
        <end position="747"/>
    </location>
</feature>
<proteinExistence type="predicted"/>
<feature type="domain" description="C2H2-type" evidence="3">
    <location>
        <begin position="1006"/>
        <end position="1029"/>
    </location>
</feature>
<dbReference type="InterPro" id="IPR013087">
    <property type="entry name" value="Znf_C2H2_type"/>
</dbReference>
<sequence>MATDVKTPDFDDLLAAFDIPDMTEGKDAFEHGTDHETPAEGSRGDNLTQDGGTLTTPVKPMPQLQRTRDIVPEIRPDASPDRMPSPLEPIFNLPTNQSEETAEPLSNQSEQPYHLPTVKPEPGSDSSTVTIKREPVADSTPDQSQHLSVIKHDQSEPFLDKISTQSETGLDNLKSEQKYRSPSPQEVASTRKSPSIPKKKVDIKPASDKEKTSTKSIETASSRIEKLVTSLRDEEKVNPLPPKCDEVKSSATKVSPPELQSVPNSQPAAKPSGDAKVKNLLNSDSEQKTTVKTPPTVKQIAPKPTNKPEPSAAKAKEQVDDTKTSTNKPYNTRPRKQNFKFTFEDDCEFEDEFTDESERDKQPAKSVPAGNQNSIAAMQLRELMRQADKDKKESEAASAGQGSIPKVRITTLRTSQGTIMTAQSVPKQSIIPNSTSSSSVVPIVRTLTTAAMGQLHVAQPQATATKTSIVSSPATVQSPGQLNNRVVTQVLTSGNASVRTTPSGTTVHTVTNLGIASILNKPNPVSTYSPNLNVPAKYNLSVPKNGHKCLECGDTFLLYTSLLHHMQRRSIMITINCNICMKSMLFQNKCALLSHSRLHMNRGKKMNLASAIVTPLLKELMNLGQPNPSAPPDVHTSIGQTIVSSASTSTVQRATVQSVQTTVTSSVSSSQTRPSPSLQQLVMGSQPGAMSCTECRIIVNSLSSLEIHFQRNTTDLKSPSLCPQCGVFFPNKCMLGAHQRIHKNLAPYTCPECGKWEKGGRSVFLKHLRTACHHYARSKGYKCTHCAAVYDHVNLLKAHVQSAHAEQFYKCPICPMAFKAIPNIRVHILNTHGNQVAGYRSIYKCPLCDTVFTQTTLLSTHLDTHINDKSNHIVSHFRCLECHKSFDPRETFLQHMQTGHVVDMSDNIVLCDLCKASFPSLIDMESHKKMAHSSYVNLTAHTCTQCHQKFGSAQHLLDHDCRQRDNKSVNNDSSNKKHQCSLCSYVAKTEGNLVKHMKFHERQGVFTCLECGRQLASQELLAEHLQTHTKGTVHNCSECKASFAKASLLYSHMTKEHGKPKKYPCSMCNRMFESVHSMKRHVRINHQGIKRVYRCWYCKEKPMSYSKRIMLEKHIVSIHGIASEDIDFTQMPDPKQPVSPDQDVSTGNEKRRKNGGQQGGTAKRPKRAKMGFQCAKCEFTTEVKEEFLQHFPQHKQNHTSIQCMECSTSFRSEDALRNHLFVQHEYRDQDELTSVLSEMVAYAEKANSQQDSSVNGVANPHNECSVCFKRFDSDSALKTHMRTHGMAFIRSKRSSSND</sequence>
<dbReference type="KEGG" id="bbel:109478514"/>
<dbReference type="SMART" id="SM00355">
    <property type="entry name" value="ZnF_C2H2"/>
    <property type="match status" value="18"/>
</dbReference>
<feature type="compositionally biased region" description="Polar residues" evidence="2">
    <location>
        <begin position="180"/>
        <end position="193"/>
    </location>
</feature>
<dbReference type="GeneID" id="109478514"/>
<keyword evidence="1" id="KW-0863">Zinc-finger</keyword>
<feature type="compositionally biased region" description="Basic and acidic residues" evidence="2">
    <location>
        <begin position="66"/>
        <end position="80"/>
    </location>
</feature>
<feature type="compositionally biased region" description="Acidic residues" evidence="2">
    <location>
        <begin position="344"/>
        <end position="355"/>
    </location>
</feature>
<evidence type="ECO:0000256" key="2">
    <source>
        <dbReference type="SAM" id="MobiDB-lite"/>
    </source>
</evidence>
<feature type="compositionally biased region" description="Polar residues" evidence="2">
    <location>
        <begin position="93"/>
        <end position="111"/>
    </location>
</feature>
<feature type="compositionally biased region" description="Basic and acidic residues" evidence="2">
    <location>
        <begin position="223"/>
        <end position="248"/>
    </location>
</feature>